<keyword evidence="3" id="KW-1185">Reference proteome</keyword>
<reference evidence="2 3" key="1">
    <citation type="submission" date="2011-09" db="EMBL/GenBank/DDBJ databases">
        <authorList>
            <person name="Pope W.H."/>
            <person name="Pedulla M.L."/>
            <person name="Ford M.E."/>
            <person name="Peebles C.L."/>
            <person name="Hatfull G.H."/>
            <person name="Hendrix R.W."/>
        </authorList>
    </citation>
    <scope>NUCLEOTIDE SEQUENCE [LARGE SCALE GENOMIC DNA]</scope>
    <source>
        <strain evidence="2">G</strain>
    </source>
</reference>
<dbReference type="Proteomes" id="UP000009273">
    <property type="component" value="Segment"/>
</dbReference>
<gene>
    <name evidence="2" type="primary">158</name>
    <name evidence="2" type="ORF">G_158</name>
</gene>
<sequence length="170" mass="19256">MYLVKSNGNYHIVISDIDVSISPLQSVEIEDNVFENSSHAKDLLDNKFIVAEKVTKLPKVEEKKKTEVKKEKAEVFVARETKKVEEVENVFVAEVKEAKTKAKAEVGAEQEVITKEEVSKEETKAEVKPVAKKTEVKKAEPIKEEAKVEATEEEKTTKKTVTRRNTRAKK</sequence>
<evidence type="ECO:0000313" key="3">
    <source>
        <dbReference type="Proteomes" id="UP000009273"/>
    </source>
</evidence>
<feature type="compositionally biased region" description="Basic and acidic residues" evidence="1">
    <location>
        <begin position="106"/>
        <end position="157"/>
    </location>
</feature>
<feature type="compositionally biased region" description="Basic residues" evidence="1">
    <location>
        <begin position="158"/>
        <end position="170"/>
    </location>
</feature>
<accession>G3MBM4</accession>
<proteinExistence type="predicted"/>
<dbReference type="EMBL" id="JN638751">
    <property type="protein sequence ID" value="AEO93418.1"/>
    <property type="molecule type" value="Genomic_DNA"/>
</dbReference>
<name>G3MBM4_9CAUD</name>
<organism evidence="2 3">
    <name type="scientific">Bacillus phage G</name>
    <dbReference type="NCBI Taxonomy" id="2884420"/>
    <lineage>
        <taxon>Viruses</taxon>
        <taxon>Duplodnaviria</taxon>
        <taxon>Heunggongvirae</taxon>
        <taxon>Uroviricota</taxon>
        <taxon>Caudoviricetes</taxon>
        <taxon>Donellivirus</taxon>
        <taxon>Donellivirus gee</taxon>
    </lineage>
</organism>
<dbReference type="RefSeq" id="YP_009015461.1">
    <property type="nucleotide sequence ID" value="NC_023719.1"/>
</dbReference>
<evidence type="ECO:0000313" key="2">
    <source>
        <dbReference type="EMBL" id="AEO93418.1"/>
    </source>
</evidence>
<dbReference type="KEGG" id="vg:18563374"/>
<protein>
    <submittedName>
        <fullName evidence="2">Gp158</fullName>
    </submittedName>
</protein>
<evidence type="ECO:0000256" key="1">
    <source>
        <dbReference type="SAM" id="MobiDB-lite"/>
    </source>
</evidence>
<dbReference type="GeneID" id="18563374"/>
<feature type="region of interest" description="Disordered" evidence="1">
    <location>
        <begin position="106"/>
        <end position="170"/>
    </location>
</feature>